<dbReference type="RefSeq" id="WP_187538339.1">
    <property type="nucleotide sequence ID" value="NZ_BAABJT010000001.1"/>
</dbReference>
<dbReference type="Proteomes" id="UP000515971">
    <property type="component" value="Chromosome"/>
</dbReference>
<dbReference type="InterPro" id="IPR025514">
    <property type="entry name" value="DUF4402"/>
</dbReference>
<dbReference type="KEGG" id="slut:H9L13_01285"/>
<accession>A0A7G9SIE6</accession>
<evidence type="ECO:0000313" key="2">
    <source>
        <dbReference type="Proteomes" id="UP000515971"/>
    </source>
</evidence>
<protein>
    <submittedName>
        <fullName evidence="1">DUF4402 domain-containing protein</fullName>
    </submittedName>
</protein>
<proteinExistence type="predicted"/>
<gene>
    <name evidence="1" type="ORF">H9L13_01285</name>
</gene>
<dbReference type="Pfam" id="PF14352">
    <property type="entry name" value="DUF4402"/>
    <property type="match status" value="1"/>
</dbReference>
<dbReference type="EMBL" id="CP060718">
    <property type="protein sequence ID" value="QNN67621.1"/>
    <property type="molecule type" value="Genomic_DNA"/>
</dbReference>
<keyword evidence="2" id="KW-1185">Reference proteome</keyword>
<name>A0A7G9SIE6_9SPHN</name>
<reference evidence="1 2" key="1">
    <citation type="submission" date="2020-08" db="EMBL/GenBank/DDBJ databases">
        <title>Genome sequence of Sphingomonas lutea KCTC 23642T.</title>
        <authorList>
            <person name="Hyun D.-W."/>
            <person name="Bae J.-W."/>
        </authorList>
    </citation>
    <scope>NUCLEOTIDE SEQUENCE [LARGE SCALE GENOMIC DNA]</scope>
    <source>
        <strain evidence="1 2">KCTC 23642</strain>
    </source>
</reference>
<dbReference type="AlphaFoldDB" id="A0A7G9SIE6"/>
<sequence length="153" mass="15703">MQPARAATPAVNATATTALLHPISIIKRYDLDFGYIAAGATAGTVVIDPNTDTASATGGAILIGGDPHAAAFIGAAGSSNVVNIKVPRQPVTLTRSGGTETMTATKFTVEGLDKRNVARLVAFEFRVGATLNVGANQPEGIYVGTFDVTVQYP</sequence>
<evidence type="ECO:0000313" key="1">
    <source>
        <dbReference type="EMBL" id="QNN67621.1"/>
    </source>
</evidence>
<organism evidence="1 2">
    <name type="scientific">Sphingomonas lutea</name>
    <dbReference type="NCBI Taxonomy" id="1045317"/>
    <lineage>
        <taxon>Bacteria</taxon>
        <taxon>Pseudomonadati</taxon>
        <taxon>Pseudomonadota</taxon>
        <taxon>Alphaproteobacteria</taxon>
        <taxon>Sphingomonadales</taxon>
        <taxon>Sphingomonadaceae</taxon>
        <taxon>Sphingomonas</taxon>
    </lineage>
</organism>